<name>Q0ATR1_MARMM</name>
<feature type="chain" id="PRO_5004168438" evidence="1">
    <location>
        <begin position="23"/>
        <end position="116"/>
    </location>
</feature>
<evidence type="ECO:0000313" key="2">
    <source>
        <dbReference type="EMBL" id="ABI64326.1"/>
    </source>
</evidence>
<dbReference type="RefSeq" id="WP_011641973.1">
    <property type="nucleotide sequence ID" value="NC_008347.1"/>
</dbReference>
<dbReference type="STRING" id="394221.Mmar10_0030"/>
<gene>
    <name evidence="2" type="ordered locus">Mmar10_0030</name>
</gene>
<dbReference type="HOGENOM" id="CLU_2093925_0_0_5"/>
<evidence type="ECO:0000313" key="3">
    <source>
        <dbReference type="Proteomes" id="UP000001964"/>
    </source>
</evidence>
<dbReference type="Proteomes" id="UP000001964">
    <property type="component" value="Chromosome"/>
</dbReference>
<proteinExistence type="predicted"/>
<keyword evidence="3" id="KW-1185">Reference proteome</keyword>
<accession>Q0ATR1</accession>
<dbReference type="AlphaFoldDB" id="Q0ATR1"/>
<dbReference type="EMBL" id="CP000449">
    <property type="protein sequence ID" value="ABI64326.1"/>
    <property type="molecule type" value="Genomic_DNA"/>
</dbReference>
<dbReference type="KEGG" id="mmr:Mmar10_0030"/>
<evidence type="ECO:0000256" key="1">
    <source>
        <dbReference type="SAM" id="SignalP"/>
    </source>
</evidence>
<keyword evidence="1" id="KW-0732">Signal</keyword>
<reference evidence="2 3" key="1">
    <citation type="submission" date="2006-08" db="EMBL/GenBank/DDBJ databases">
        <title>Complete sequence of Maricaulis maris MCS10.</title>
        <authorList>
            <consortium name="US DOE Joint Genome Institute"/>
            <person name="Copeland A."/>
            <person name="Lucas S."/>
            <person name="Lapidus A."/>
            <person name="Barry K."/>
            <person name="Detter J.C."/>
            <person name="Glavina del Rio T."/>
            <person name="Hammon N."/>
            <person name="Israni S."/>
            <person name="Dalin E."/>
            <person name="Tice H."/>
            <person name="Pitluck S."/>
            <person name="Saunders E."/>
            <person name="Brettin T."/>
            <person name="Bruce D."/>
            <person name="Han C."/>
            <person name="Tapia R."/>
            <person name="Gilna P."/>
            <person name="Schmutz J."/>
            <person name="Larimer F."/>
            <person name="Land M."/>
            <person name="Hauser L."/>
            <person name="Kyrpides N."/>
            <person name="Mikhailova N."/>
            <person name="Viollier P."/>
            <person name="Stephens C."/>
            <person name="Richardson P."/>
        </authorList>
    </citation>
    <scope>NUCLEOTIDE SEQUENCE [LARGE SCALE GENOMIC DNA]</scope>
    <source>
        <strain evidence="2 3">MCS10</strain>
    </source>
</reference>
<dbReference type="OrthoDB" id="8242639at2"/>
<protein>
    <submittedName>
        <fullName evidence="2">Uncharacterized protein</fullName>
    </submittedName>
</protein>
<sequence precursor="true">MMFKNTPTILLIAIIGATPLLAATEPAEDGRYAAIFPPGWQVRDVVLAAADAGHSTLTIGRTANIGVFDLPHRDDRNALRDAGAWLVLPASVFRGCLIDQTPITPSPRFTRESPAT</sequence>
<feature type="signal peptide" evidence="1">
    <location>
        <begin position="1"/>
        <end position="22"/>
    </location>
</feature>
<organism evidence="2 3">
    <name type="scientific">Maricaulis maris (strain MCS10)</name>
    <name type="common">Caulobacter maris</name>
    <dbReference type="NCBI Taxonomy" id="394221"/>
    <lineage>
        <taxon>Bacteria</taxon>
        <taxon>Pseudomonadati</taxon>
        <taxon>Pseudomonadota</taxon>
        <taxon>Alphaproteobacteria</taxon>
        <taxon>Maricaulales</taxon>
        <taxon>Maricaulaceae</taxon>
        <taxon>Maricaulis</taxon>
    </lineage>
</organism>